<dbReference type="AlphaFoldDB" id="A0A0L6UGX1"/>
<dbReference type="Proteomes" id="UP000037035">
    <property type="component" value="Unassembled WGS sequence"/>
</dbReference>
<keyword evidence="2" id="KW-1185">Reference proteome</keyword>
<reference evidence="1 2" key="1">
    <citation type="submission" date="2015-08" db="EMBL/GenBank/DDBJ databases">
        <title>Next Generation Sequencing and Analysis of the Genome of Puccinia sorghi L Schw, the Causal Agent of Maize Common Rust.</title>
        <authorList>
            <person name="Rochi L."/>
            <person name="Burguener G."/>
            <person name="Darino M."/>
            <person name="Turjanski A."/>
            <person name="Kreff E."/>
            <person name="Dieguez M.J."/>
            <person name="Sacco F."/>
        </authorList>
    </citation>
    <scope>NUCLEOTIDE SEQUENCE [LARGE SCALE GENOMIC DNA]</scope>
    <source>
        <strain evidence="1 2">RO10H11247</strain>
    </source>
</reference>
<name>A0A0L6UGX1_9BASI</name>
<gene>
    <name evidence="1" type="ORF">VP01_6159g1</name>
</gene>
<proteinExistence type="predicted"/>
<protein>
    <submittedName>
        <fullName evidence="1">Uncharacterized protein</fullName>
    </submittedName>
</protein>
<comment type="caution">
    <text evidence="1">The sequence shown here is derived from an EMBL/GenBank/DDBJ whole genome shotgun (WGS) entry which is preliminary data.</text>
</comment>
<sequence length="75" mass="8753">MKIKVYTLITTSMFFKKLNRWIPVQCSWIHGLSESYYKFDFETLVGAGDEVELNSLMKPISCYICRDFPVTSKTC</sequence>
<evidence type="ECO:0000313" key="2">
    <source>
        <dbReference type="Proteomes" id="UP000037035"/>
    </source>
</evidence>
<organism evidence="1 2">
    <name type="scientific">Puccinia sorghi</name>
    <dbReference type="NCBI Taxonomy" id="27349"/>
    <lineage>
        <taxon>Eukaryota</taxon>
        <taxon>Fungi</taxon>
        <taxon>Dikarya</taxon>
        <taxon>Basidiomycota</taxon>
        <taxon>Pucciniomycotina</taxon>
        <taxon>Pucciniomycetes</taxon>
        <taxon>Pucciniales</taxon>
        <taxon>Pucciniaceae</taxon>
        <taxon>Puccinia</taxon>
    </lineage>
</organism>
<dbReference type="VEuPathDB" id="FungiDB:VP01_6159g1"/>
<accession>A0A0L6UGX1</accession>
<dbReference type="OrthoDB" id="2506673at2759"/>
<dbReference type="EMBL" id="LAVV01011451">
    <property type="protein sequence ID" value="KNZ47773.1"/>
    <property type="molecule type" value="Genomic_DNA"/>
</dbReference>
<evidence type="ECO:0000313" key="1">
    <source>
        <dbReference type="EMBL" id="KNZ47773.1"/>
    </source>
</evidence>